<keyword evidence="10 11" id="KW-0472">Membrane</keyword>
<dbReference type="CDD" id="cd00075">
    <property type="entry name" value="HATPase"/>
    <property type="match status" value="1"/>
</dbReference>
<gene>
    <name evidence="14" type="ORF">BZB76_3505</name>
</gene>
<keyword evidence="6 11" id="KW-0812">Transmembrane</keyword>
<dbReference type="PANTHER" id="PTHR45436">
    <property type="entry name" value="SENSOR HISTIDINE KINASE YKOH"/>
    <property type="match status" value="1"/>
</dbReference>
<organism evidence="14 15">
    <name type="scientific">Actinomadura pelletieri DSM 43383</name>
    <dbReference type="NCBI Taxonomy" id="1120940"/>
    <lineage>
        <taxon>Bacteria</taxon>
        <taxon>Bacillati</taxon>
        <taxon>Actinomycetota</taxon>
        <taxon>Actinomycetes</taxon>
        <taxon>Streptosporangiales</taxon>
        <taxon>Thermomonosporaceae</taxon>
        <taxon>Actinomadura</taxon>
    </lineage>
</organism>
<sequence>MRSPPKGFAIHWTDIAYKGGMSVRNAETRVRPHRPHRPHRFRSARARAMPAAIGAAGSLLVVAVAVAAVALSLLADARPAGILATVMALLGLTGVGLIAWAVRRAMRWALRPVTRLQADMAVIGDAELDRRVPVPSTGDDVERLAGHVNTLLGKLESAALQRRSFIADASHELRTPITALRARIELALHAPDDGDPVDTLRSSLNDVDRLHHIVEDLLILARLDSGDLAHRERLDLGALVESVAAGRAPPVPTTVKAESGVLVYANPPRLGRVLLNLLANAERHAAGMIEVAVRTEPGEAVVEVRDDGPGIPPADRERIFERFARVDTARSRADGGSGLGLAIARQIAVLHGGRLYVGDGAYGARLVLRLPLC</sequence>
<feature type="domain" description="Histidine kinase" evidence="12">
    <location>
        <begin position="168"/>
        <end position="373"/>
    </location>
</feature>
<evidence type="ECO:0000256" key="11">
    <source>
        <dbReference type="SAM" id="Phobius"/>
    </source>
</evidence>
<dbReference type="SUPFAM" id="SSF47384">
    <property type="entry name" value="Homodimeric domain of signal transducing histidine kinase"/>
    <property type="match status" value="1"/>
</dbReference>
<feature type="domain" description="HAMP" evidence="13">
    <location>
        <begin position="107"/>
        <end position="160"/>
    </location>
</feature>
<dbReference type="Gene3D" id="3.30.565.10">
    <property type="entry name" value="Histidine kinase-like ATPase, C-terminal domain"/>
    <property type="match status" value="1"/>
</dbReference>
<dbReference type="Pfam" id="PF02518">
    <property type="entry name" value="HATPase_c"/>
    <property type="match status" value="1"/>
</dbReference>
<keyword evidence="4" id="KW-0597">Phosphoprotein</keyword>
<evidence type="ECO:0000256" key="1">
    <source>
        <dbReference type="ARBA" id="ARBA00000085"/>
    </source>
</evidence>
<evidence type="ECO:0000256" key="5">
    <source>
        <dbReference type="ARBA" id="ARBA00022679"/>
    </source>
</evidence>
<keyword evidence="9" id="KW-0902">Two-component regulatory system</keyword>
<evidence type="ECO:0000256" key="6">
    <source>
        <dbReference type="ARBA" id="ARBA00022692"/>
    </source>
</evidence>
<dbReference type="Pfam" id="PF00512">
    <property type="entry name" value="HisKA"/>
    <property type="match status" value="1"/>
</dbReference>
<dbReference type="InterPro" id="IPR003594">
    <property type="entry name" value="HATPase_dom"/>
</dbReference>
<dbReference type="Gene3D" id="6.10.340.10">
    <property type="match status" value="1"/>
</dbReference>
<dbReference type="InterPro" id="IPR050428">
    <property type="entry name" value="TCS_sensor_his_kinase"/>
</dbReference>
<dbReference type="AlphaFoldDB" id="A0A495QPS6"/>
<dbReference type="OrthoDB" id="9786919at2"/>
<dbReference type="InterPro" id="IPR004358">
    <property type="entry name" value="Sig_transdc_His_kin-like_C"/>
</dbReference>
<dbReference type="SUPFAM" id="SSF55874">
    <property type="entry name" value="ATPase domain of HSP90 chaperone/DNA topoisomerase II/histidine kinase"/>
    <property type="match status" value="1"/>
</dbReference>
<evidence type="ECO:0000256" key="10">
    <source>
        <dbReference type="ARBA" id="ARBA00023136"/>
    </source>
</evidence>
<dbReference type="InterPro" id="IPR003660">
    <property type="entry name" value="HAMP_dom"/>
</dbReference>
<evidence type="ECO:0000259" key="12">
    <source>
        <dbReference type="PROSITE" id="PS50109"/>
    </source>
</evidence>
<dbReference type="InterPro" id="IPR036890">
    <property type="entry name" value="HATPase_C_sf"/>
</dbReference>
<evidence type="ECO:0000256" key="8">
    <source>
        <dbReference type="ARBA" id="ARBA00022989"/>
    </source>
</evidence>
<dbReference type="EMBL" id="RBWU01000003">
    <property type="protein sequence ID" value="RKS74980.1"/>
    <property type="molecule type" value="Genomic_DNA"/>
</dbReference>
<evidence type="ECO:0000256" key="3">
    <source>
        <dbReference type="ARBA" id="ARBA00012438"/>
    </source>
</evidence>
<dbReference type="Pfam" id="PF00672">
    <property type="entry name" value="HAMP"/>
    <property type="match status" value="1"/>
</dbReference>
<dbReference type="PRINTS" id="PR00344">
    <property type="entry name" value="BCTRLSENSOR"/>
</dbReference>
<comment type="catalytic activity">
    <reaction evidence="1">
        <text>ATP + protein L-histidine = ADP + protein N-phospho-L-histidine.</text>
        <dbReference type="EC" id="2.7.13.3"/>
    </reaction>
</comment>
<evidence type="ECO:0000256" key="4">
    <source>
        <dbReference type="ARBA" id="ARBA00022553"/>
    </source>
</evidence>
<keyword evidence="7 14" id="KW-0418">Kinase</keyword>
<keyword evidence="5" id="KW-0808">Transferase</keyword>
<dbReference type="InterPro" id="IPR036097">
    <property type="entry name" value="HisK_dim/P_sf"/>
</dbReference>
<dbReference type="InterPro" id="IPR005467">
    <property type="entry name" value="His_kinase_dom"/>
</dbReference>
<evidence type="ECO:0000256" key="7">
    <source>
        <dbReference type="ARBA" id="ARBA00022777"/>
    </source>
</evidence>
<feature type="transmembrane region" description="Helical" evidence="11">
    <location>
        <begin position="80"/>
        <end position="102"/>
    </location>
</feature>
<evidence type="ECO:0000256" key="2">
    <source>
        <dbReference type="ARBA" id="ARBA00004236"/>
    </source>
</evidence>
<dbReference type="EC" id="2.7.13.3" evidence="3"/>
<comment type="subcellular location">
    <subcellularLocation>
        <location evidence="2">Cell membrane</location>
    </subcellularLocation>
</comment>
<dbReference type="PROSITE" id="PS50109">
    <property type="entry name" value="HIS_KIN"/>
    <property type="match status" value="1"/>
</dbReference>
<dbReference type="RefSeq" id="WP_121435325.1">
    <property type="nucleotide sequence ID" value="NZ_RBWU01000003.1"/>
</dbReference>
<keyword evidence="15" id="KW-1185">Reference proteome</keyword>
<dbReference type="Proteomes" id="UP000274601">
    <property type="component" value="Unassembled WGS sequence"/>
</dbReference>
<evidence type="ECO:0000313" key="15">
    <source>
        <dbReference type="Proteomes" id="UP000274601"/>
    </source>
</evidence>
<dbReference type="InterPro" id="IPR003661">
    <property type="entry name" value="HisK_dim/P_dom"/>
</dbReference>
<dbReference type="CDD" id="cd00082">
    <property type="entry name" value="HisKA"/>
    <property type="match status" value="1"/>
</dbReference>
<dbReference type="SMART" id="SM00304">
    <property type="entry name" value="HAMP"/>
    <property type="match status" value="1"/>
</dbReference>
<comment type="caution">
    <text evidence="14">The sequence shown here is derived from an EMBL/GenBank/DDBJ whole genome shotgun (WGS) entry which is preliminary data.</text>
</comment>
<name>A0A495QPS6_9ACTN</name>
<dbReference type="Gene3D" id="1.10.287.130">
    <property type="match status" value="1"/>
</dbReference>
<evidence type="ECO:0000259" key="13">
    <source>
        <dbReference type="PROSITE" id="PS50885"/>
    </source>
</evidence>
<proteinExistence type="predicted"/>
<dbReference type="PANTHER" id="PTHR45436:SF5">
    <property type="entry name" value="SENSOR HISTIDINE KINASE TRCS"/>
    <property type="match status" value="1"/>
</dbReference>
<dbReference type="GO" id="GO:0005886">
    <property type="term" value="C:plasma membrane"/>
    <property type="evidence" value="ECO:0007669"/>
    <property type="project" value="UniProtKB-SubCell"/>
</dbReference>
<keyword evidence="8 11" id="KW-1133">Transmembrane helix</keyword>
<protein>
    <recommendedName>
        <fullName evidence="3">histidine kinase</fullName>
        <ecNumber evidence="3">2.7.13.3</ecNumber>
    </recommendedName>
</protein>
<evidence type="ECO:0000256" key="9">
    <source>
        <dbReference type="ARBA" id="ARBA00023012"/>
    </source>
</evidence>
<reference evidence="14 15" key="1">
    <citation type="submission" date="2018-10" db="EMBL/GenBank/DDBJ databases">
        <title>Genomic Encyclopedia of Archaeal and Bacterial Type Strains, Phase II (KMG-II): from individual species to whole genera.</title>
        <authorList>
            <person name="Goeker M."/>
        </authorList>
    </citation>
    <scope>NUCLEOTIDE SEQUENCE [LARGE SCALE GENOMIC DNA]</scope>
    <source>
        <strain evidence="14 15">DSM 43383</strain>
    </source>
</reference>
<evidence type="ECO:0000313" key="14">
    <source>
        <dbReference type="EMBL" id="RKS74980.1"/>
    </source>
</evidence>
<dbReference type="SMART" id="SM00387">
    <property type="entry name" value="HATPase_c"/>
    <property type="match status" value="1"/>
</dbReference>
<dbReference type="SMART" id="SM00388">
    <property type="entry name" value="HisKA"/>
    <property type="match status" value="1"/>
</dbReference>
<feature type="transmembrane region" description="Helical" evidence="11">
    <location>
        <begin position="48"/>
        <end position="74"/>
    </location>
</feature>
<dbReference type="SUPFAM" id="SSF158472">
    <property type="entry name" value="HAMP domain-like"/>
    <property type="match status" value="1"/>
</dbReference>
<dbReference type="PROSITE" id="PS50885">
    <property type="entry name" value="HAMP"/>
    <property type="match status" value="1"/>
</dbReference>
<dbReference type="GO" id="GO:0000155">
    <property type="term" value="F:phosphorelay sensor kinase activity"/>
    <property type="evidence" value="ECO:0007669"/>
    <property type="project" value="InterPro"/>
</dbReference>
<accession>A0A495QPS6</accession>